<dbReference type="RefSeq" id="WP_013271908.1">
    <property type="nucleotide sequence ID" value="NC_014376.1"/>
</dbReference>
<dbReference type="Gene3D" id="1.20.1290.10">
    <property type="entry name" value="AhpD-like"/>
    <property type="match status" value="1"/>
</dbReference>
<sequence length="108" mass="11714">MKVSTAFQAFGLEAPGVERAWMDMVQKLDKESALDKKTEELAYLAVMAAVRLESGLPFHVQMAKLNGATREEVISSILVGLPAVGNQVIQALPIALEAFDHDPAVYSK</sequence>
<dbReference type="InterPro" id="IPR029032">
    <property type="entry name" value="AhpD-like"/>
</dbReference>
<accession>D9R861</accession>
<keyword evidence="3" id="KW-1185">Reference proteome</keyword>
<evidence type="ECO:0000259" key="1">
    <source>
        <dbReference type="Pfam" id="PF02627"/>
    </source>
</evidence>
<reference evidence="2" key="1">
    <citation type="submission" date="2010-07" db="EMBL/GenBank/DDBJ databases">
        <title>Complete sequence of Clostridium saccharolyticum WM1.</title>
        <authorList>
            <consortium name="US DOE Joint Genome Institute"/>
            <person name="Lucas S."/>
            <person name="Copeland A."/>
            <person name="Lapidus A."/>
            <person name="Cheng J.-F."/>
            <person name="Bruce D."/>
            <person name="Goodwin L."/>
            <person name="Pitluck S."/>
            <person name="Chertkov O."/>
            <person name="Detter J.C."/>
            <person name="Han C."/>
            <person name="Tapia R."/>
            <person name="Land M."/>
            <person name="Hauser L."/>
            <person name="Chang Y.-J."/>
            <person name="Jeffries C."/>
            <person name="Kyrpides N."/>
            <person name="Ivanova N."/>
            <person name="Mikhailova N."/>
            <person name="Mouttaki H."/>
            <person name="Lin L."/>
            <person name="Zhou J."/>
            <person name="Hemme C.L."/>
            <person name="Woyke T."/>
        </authorList>
    </citation>
    <scope>NUCLEOTIDE SEQUENCE [LARGE SCALE GENOMIC DNA]</scope>
    <source>
        <strain evidence="2">WM1</strain>
    </source>
</reference>
<dbReference type="InterPro" id="IPR003779">
    <property type="entry name" value="CMD-like"/>
</dbReference>
<dbReference type="HOGENOM" id="CLU_151731_1_0_9"/>
<organism evidence="2 3">
    <name type="scientific">Lacrimispora saccharolytica (strain ATCC 35040 / DSM 2544 / NRCC 2533 / WM1)</name>
    <name type="common">Clostridium saccharolyticum</name>
    <dbReference type="NCBI Taxonomy" id="610130"/>
    <lineage>
        <taxon>Bacteria</taxon>
        <taxon>Bacillati</taxon>
        <taxon>Bacillota</taxon>
        <taxon>Clostridia</taxon>
        <taxon>Lachnospirales</taxon>
        <taxon>Lachnospiraceae</taxon>
        <taxon>Lacrimispora</taxon>
    </lineage>
</organism>
<feature type="domain" description="Carboxymuconolactone decarboxylase-like" evidence="1">
    <location>
        <begin position="15"/>
        <end position="95"/>
    </location>
</feature>
<dbReference type="Pfam" id="PF02627">
    <property type="entry name" value="CMD"/>
    <property type="match status" value="1"/>
</dbReference>
<dbReference type="Proteomes" id="UP000001662">
    <property type="component" value="Chromosome"/>
</dbReference>
<dbReference type="AlphaFoldDB" id="D9R861"/>
<dbReference type="STRING" id="610130.Closa_1206"/>
<name>D9R861_LACSW</name>
<evidence type="ECO:0000313" key="3">
    <source>
        <dbReference type="Proteomes" id="UP000001662"/>
    </source>
</evidence>
<dbReference type="eggNOG" id="COG0599">
    <property type="taxonomic scope" value="Bacteria"/>
</dbReference>
<dbReference type="SUPFAM" id="SSF69118">
    <property type="entry name" value="AhpD-like"/>
    <property type="match status" value="1"/>
</dbReference>
<dbReference type="PANTHER" id="PTHR33930:SF2">
    <property type="entry name" value="BLR3452 PROTEIN"/>
    <property type="match status" value="1"/>
</dbReference>
<gene>
    <name evidence="2" type="ordered locus">Closa_1206</name>
</gene>
<dbReference type="EMBL" id="CP002109">
    <property type="protein sequence ID" value="ADL03813.1"/>
    <property type="molecule type" value="Genomic_DNA"/>
</dbReference>
<dbReference type="PaxDb" id="610130-Closa_1206"/>
<proteinExistence type="predicted"/>
<dbReference type="OrthoDB" id="9154867at2"/>
<dbReference type="KEGG" id="csh:Closa_1206"/>
<dbReference type="GO" id="GO:0051920">
    <property type="term" value="F:peroxiredoxin activity"/>
    <property type="evidence" value="ECO:0007669"/>
    <property type="project" value="InterPro"/>
</dbReference>
<dbReference type="PANTHER" id="PTHR33930">
    <property type="entry name" value="ALKYL HYDROPEROXIDE REDUCTASE AHPD"/>
    <property type="match status" value="1"/>
</dbReference>
<protein>
    <submittedName>
        <fullName evidence="2">Carboxymuconolactone decarboxylase</fullName>
    </submittedName>
</protein>
<evidence type="ECO:0000313" key="2">
    <source>
        <dbReference type="EMBL" id="ADL03813.1"/>
    </source>
</evidence>